<evidence type="ECO:0000256" key="4">
    <source>
        <dbReference type="ARBA" id="ARBA00022723"/>
    </source>
</evidence>
<evidence type="ECO:0000256" key="8">
    <source>
        <dbReference type="PIRSR" id="PIRSR602401-1"/>
    </source>
</evidence>
<evidence type="ECO:0000313" key="11">
    <source>
        <dbReference type="EMBL" id="PWY88671.1"/>
    </source>
</evidence>
<dbReference type="GO" id="GO:0004497">
    <property type="term" value="F:monooxygenase activity"/>
    <property type="evidence" value="ECO:0007669"/>
    <property type="project" value="UniProtKB-KW"/>
</dbReference>
<dbReference type="RefSeq" id="XP_025468033.1">
    <property type="nucleotide sequence ID" value="XM_025615670.1"/>
</dbReference>
<keyword evidence="5 9" id="KW-0560">Oxidoreductase</keyword>
<dbReference type="PRINTS" id="PR00385">
    <property type="entry name" value="P450"/>
</dbReference>
<dbReference type="InterPro" id="IPR050121">
    <property type="entry name" value="Cytochrome_P450_monoxygenase"/>
</dbReference>
<evidence type="ECO:0000256" key="3">
    <source>
        <dbReference type="ARBA" id="ARBA00022617"/>
    </source>
</evidence>
<evidence type="ECO:0000256" key="10">
    <source>
        <dbReference type="SAM" id="Phobius"/>
    </source>
</evidence>
<reference evidence="11 12" key="1">
    <citation type="submission" date="2016-12" db="EMBL/GenBank/DDBJ databases">
        <title>The genomes of Aspergillus section Nigri reveals drivers in fungal speciation.</title>
        <authorList>
            <consortium name="DOE Joint Genome Institute"/>
            <person name="Vesth T.C."/>
            <person name="Nybo J."/>
            <person name="Theobald S."/>
            <person name="Brandl J."/>
            <person name="Frisvad J.C."/>
            <person name="Nielsen K.F."/>
            <person name="Lyhne E.K."/>
            <person name="Kogle M.E."/>
            <person name="Kuo A."/>
            <person name="Riley R."/>
            <person name="Clum A."/>
            <person name="Nolan M."/>
            <person name="Lipzen A."/>
            <person name="Salamov A."/>
            <person name="Henrissat B."/>
            <person name="Wiebenga A."/>
            <person name="De Vries R.P."/>
            <person name="Grigoriev I.V."/>
            <person name="Mortensen U.H."/>
            <person name="Andersen M.R."/>
            <person name="Baker S.E."/>
        </authorList>
    </citation>
    <scope>NUCLEOTIDE SEQUENCE [LARGE SCALE GENOMIC DNA]</scope>
    <source>
        <strain evidence="11 12">CBS 115572</strain>
    </source>
</reference>
<dbReference type="PRINTS" id="PR00463">
    <property type="entry name" value="EP450I"/>
</dbReference>
<dbReference type="OrthoDB" id="3945418at2759"/>
<dbReference type="Gene3D" id="1.10.630.10">
    <property type="entry name" value="Cytochrome P450"/>
    <property type="match status" value="1"/>
</dbReference>
<dbReference type="PANTHER" id="PTHR24305:SF157">
    <property type="entry name" value="N-ACETYLTRYPTOPHAN 6-HYDROXYLASE IVOC-RELATED"/>
    <property type="match status" value="1"/>
</dbReference>
<dbReference type="SUPFAM" id="SSF48264">
    <property type="entry name" value="Cytochrome P450"/>
    <property type="match status" value="1"/>
</dbReference>
<dbReference type="InterPro" id="IPR036396">
    <property type="entry name" value="Cyt_P450_sf"/>
</dbReference>
<feature type="transmembrane region" description="Helical" evidence="10">
    <location>
        <begin position="7"/>
        <end position="27"/>
    </location>
</feature>
<keyword evidence="12" id="KW-1185">Reference proteome</keyword>
<evidence type="ECO:0000256" key="6">
    <source>
        <dbReference type="ARBA" id="ARBA00023004"/>
    </source>
</evidence>
<evidence type="ECO:0000256" key="1">
    <source>
        <dbReference type="ARBA" id="ARBA00001971"/>
    </source>
</evidence>
<dbReference type="CDD" id="cd11062">
    <property type="entry name" value="CYP58-like"/>
    <property type="match status" value="1"/>
</dbReference>
<dbReference type="GeneID" id="37117813"/>
<accession>A0A317WSG7</accession>
<dbReference type="PANTHER" id="PTHR24305">
    <property type="entry name" value="CYTOCHROME P450"/>
    <property type="match status" value="1"/>
</dbReference>
<dbReference type="GO" id="GO:0005506">
    <property type="term" value="F:iron ion binding"/>
    <property type="evidence" value="ECO:0007669"/>
    <property type="project" value="InterPro"/>
</dbReference>
<dbReference type="Pfam" id="PF00067">
    <property type="entry name" value="p450"/>
    <property type="match status" value="1"/>
</dbReference>
<keyword evidence="10" id="KW-0812">Transmembrane</keyword>
<evidence type="ECO:0000256" key="5">
    <source>
        <dbReference type="ARBA" id="ARBA00023002"/>
    </source>
</evidence>
<evidence type="ECO:0000313" key="12">
    <source>
        <dbReference type="Proteomes" id="UP000246702"/>
    </source>
</evidence>
<keyword evidence="7 9" id="KW-0503">Monooxygenase</keyword>
<name>A0A317WSG7_9EURO</name>
<keyword evidence="10" id="KW-0472">Membrane</keyword>
<comment type="similarity">
    <text evidence="2 9">Belongs to the cytochrome P450 family.</text>
</comment>
<proteinExistence type="inferred from homology"/>
<protein>
    <submittedName>
        <fullName evidence="11">Cytochrome P450</fullName>
    </submittedName>
</protein>
<dbReference type="EMBL" id="MSFK01000012">
    <property type="protein sequence ID" value="PWY88671.1"/>
    <property type="molecule type" value="Genomic_DNA"/>
</dbReference>
<dbReference type="GO" id="GO:0016705">
    <property type="term" value="F:oxidoreductase activity, acting on paired donors, with incorporation or reduction of molecular oxygen"/>
    <property type="evidence" value="ECO:0007669"/>
    <property type="project" value="InterPro"/>
</dbReference>
<comment type="cofactor">
    <cofactor evidence="1 8">
        <name>heme</name>
        <dbReference type="ChEBI" id="CHEBI:30413"/>
    </cofactor>
</comment>
<keyword evidence="3 8" id="KW-0349">Heme</keyword>
<dbReference type="AlphaFoldDB" id="A0A317WSG7"/>
<evidence type="ECO:0000256" key="9">
    <source>
        <dbReference type="RuleBase" id="RU000461"/>
    </source>
</evidence>
<keyword evidence="10" id="KW-1133">Transmembrane helix</keyword>
<gene>
    <name evidence="11" type="ORF">BO94DRAFT_585050</name>
</gene>
<dbReference type="STRING" id="1450535.A0A317WSG7"/>
<dbReference type="PROSITE" id="PS00086">
    <property type="entry name" value="CYTOCHROME_P450"/>
    <property type="match status" value="1"/>
</dbReference>
<sequence length="521" mass="59043">MNQTYCILSALFLYALYTICLAIYRLYLHPLAKFPGPKKAALTKWYEAYYDLIKSPGGQYMHEINRMHDVYGPIVRINPDEIHIRDSMYVNTLYCNSVGGKRNKYPPAAHMTGTPEGIFGTVNHEIHRKRRSAISPLFSKSTVTAVEYRIQQKVRILCDTLRSQIVHHGWAELRLNFLAYATDTVCEHSFTNLHLDLLTSDRRARQWRDSIHAIAILTPWIKQFPWVLPVALNLPLSPLYALVPVVARVVELRRAMDKHASEAVRDFFESAQEPQESKAQGLFNSILSSTAIAPSDKHPLRIAQDGFVIIVAAGETTARMLTTAAFHILENKSTILPRLRQELESAMPVPGAAAELAKLEKLPWLSSIIKESLRLTGLVTSRLPLVSPDQPMTYRDWLIPARTPVSMTLRDVLLDPKIFDDPYEFRPQRWLDLTSDMEHAYVAFGRGSRMCVGMNFALAELYQCIAYLFRNMDLELYETLRERDIDIVRDCFIGEVSPSSVGVRVTLATPSHTAAPETGST</sequence>
<evidence type="ECO:0000256" key="7">
    <source>
        <dbReference type="ARBA" id="ARBA00023033"/>
    </source>
</evidence>
<feature type="binding site" description="axial binding residue" evidence="8">
    <location>
        <position position="451"/>
    </location>
    <ligand>
        <name>heme</name>
        <dbReference type="ChEBI" id="CHEBI:30413"/>
    </ligand>
    <ligandPart>
        <name>Fe</name>
        <dbReference type="ChEBI" id="CHEBI:18248"/>
    </ligandPart>
</feature>
<comment type="caution">
    <text evidence="11">The sequence shown here is derived from an EMBL/GenBank/DDBJ whole genome shotgun (WGS) entry which is preliminary data.</text>
</comment>
<keyword evidence="4 8" id="KW-0479">Metal-binding</keyword>
<dbReference type="InterPro" id="IPR002401">
    <property type="entry name" value="Cyt_P450_E_grp-I"/>
</dbReference>
<dbReference type="Proteomes" id="UP000246702">
    <property type="component" value="Unassembled WGS sequence"/>
</dbReference>
<keyword evidence="6 8" id="KW-0408">Iron</keyword>
<dbReference type="GO" id="GO:0020037">
    <property type="term" value="F:heme binding"/>
    <property type="evidence" value="ECO:0007669"/>
    <property type="project" value="InterPro"/>
</dbReference>
<dbReference type="InterPro" id="IPR001128">
    <property type="entry name" value="Cyt_P450"/>
</dbReference>
<organism evidence="11 12">
    <name type="scientific">Aspergillus sclerotioniger CBS 115572</name>
    <dbReference type="NCBI Taxonomy" id="1450535"/>
    <lineage>
        <taxon>Eukaryota</taxon>
        <taxon>Fungi</taxon>
        <taxon>Dikarya</taxon>
        <taxon>Ascomycota</taxon>
        <taxon>Pezizomycotina</taxon>
        <taxon>Eurotiomycetes</taxon>
        <taxon>Eurotiomycetidae</taxon>
        <taxon>Eurotiales</taxon>
        <taxon>Aspergillaceae</taxon>
        <taxon>Aspergillus</taxon>
        <taxon>Aspergillus subgen. Circumdati</taxon>
    </lineage>
</organism>
<evidence type="ECO:0000256" key="2">
    <source>
        <dbReference type="ARBA" id="ARBA00010617"/>
    </source>
</evidence>
<dbReference type="InterPro" id="IPR017972">
    <property type="entry name" value="Cyt_P450_CS"/>
</dbReference>